<organism evidence="1 2">
    <name type="scientific">Kingella potus</name>
    <dbReference type="NCBI Taxonomy" id="265175"/>
    <lineage>
        <taxon>Bacteria</taxon>
        <taxon>Pseudomonadati</taxon>
        <taxon>Pseudomonadota</taxon>
        <taxon>Betaproteobacteria</taxon>
        <taxon>Neisseriales</taxon>
        <taxon>Neisseriaceae</taxon>
        <taxon>Kingella</taxon>
    </lineage>
</organism>
<proteinExistence type="predicted"/>
<dbReference type="RefSeq" id="WP_115308680.1">
    <property type="nucleotide sequence ID" value="NZ_CP091516.1"/>
</dbReference>
<protein>
    <recommendedName>
        <fullName evidence="3">GAF domain-containing protein</fullName>
    </recommendedName>
</protein>
<dbReference type="Gene3D" id="3.30.450.40">
    <property type="match status" value="1"/>
</dbReference>
<name>A0A377R5H3_9NEIS</name>
<dbReference type="OrthoDB" id="8613057at2"/>
<evidence type="ECO:0000313" key="2">
    <source>
        <dbReference type="Proteomes" id="UP000254293"/>
    </source>
</evidence>
<dbReference type="EMBL" id="UGJJ01000002">
    <property type="protein sequence ID" value="STR02795.1"/>
    <property type="molecule type" value="Genomic_DNA"/>
</dbReference>
<sequence length="213" mass="22543">MSDLLVRDYLQTQGLKLSADDVRVAYLAAEAVVNMGQAEIDRSVLWNGEAAALLPRNGDTEAVLRQVFMALDSVYSRSDVRSAAVYALLPQQVLLCLSAQGRPVAEVLSLDAETERRHLACRSAGSGWLNLAGDVPRWLENGDLAGAEHADSGSQAALPVCSPSGRVLGVVYVESAEKNAFGEDVLAQWVALALALAAPLRVLAGDAGEAEDE</sequence>
<evidence type="ECO:0008006" key="3">
    <source>
        <dbReference type="Google" id="ProtNLM"/>
    </source>
</evidence>
<dbReference type="InterPro" id="IPR029016">
    <property type="entry name" value="GAF-like_dom_sf"/>
</dbReference>
<dbReference type="AlphaFoldDB" id="A0A377R5H3"/>
<accession>A0A377R5H3</accession>
<keyword evidence="2" id="KW-1185">Reference proteome</keyword>
<dbReference type="SUPFAM" id="SSF55781">
    <property type="entry name" value="GAF domain-like"/>
    <property type="match status" value="1"/>
</dbReference>
<gene>
    <name evidence="1" type="ORF">NCTC13336_01676</name>
</gene>
<dbReference type="Proteomes" id="UP000254293">
    <property type="component" value="Unassembled WGS sequence"/>
</dbReference>
<evidence type="ECO:0000313" key="1">
    <source>
        <dbReference type="EMBL" id="STR02795.1"/>
    </source>
</evidence>
<reference evidence="1 2" key="1">
    <citation type="submission" date="2018-06" db="EMBL/GenBank/DDBJ databases">
        <authorList>
            <consortium name="Pathogen Informatics"/>
            <person name="Doyle S."/>
        </authorList>
    </citation>
    <scope>NUCLEOTIDE SEQUENCE [LARGE SCALE GENOMIC DNA]</scope>
    <source>
        <strain evidence="1 2">NCTC13336</strain>
    </source>
</reference>